<proteinExistence type="predicted"/>
<reference evidence="3" key="1">
    <citation type="journal article" date="2019" name="Int. J. Syst. Evol. Microbiol.">
        <title>The Global Catalogue of Microorganisms (GCM) 10K type strain sequencing project: providing services to taxonomists for standard genome sequencing and annotation.</title>
        <authorList>
            <consortium name="The Broad Institute Genomics Platform"/>
            <consortium name="The Broad Institute Genome Sequencing Center for Infectious Disease"/>
            <person name="Wu L."/>
            <person name="Ma J."/>
        </authorList>
    </citation>
    <scope>NUCLEOTIDE SEQUENCE [LARGE SCALE GENOMIC DNA]</scope>
    <source>
        <strain evidence="3">JCM 4586</strain>
    </source>
</reference>
<sequence length="96" mass="9788">MRSAVRRPAILGRWILAGASTGSGVRAKAHDPGSLDRAGKVRLQPVNGQGLDDPQFPPTVPAAAGRMAGGDPGTQPGQGGLRGRSGPTALRRDLPC</sequence>
<gene>
    <name evidence="2" type="ORF">GCM10010324_20560</name>
</gene>
<organism evidence="2 3">
    <name type="scientific">Streptomyces hiroshimensis</name>
    <dbReference type="NCBI Taxonomy" id="66424"/>
    <lineage>
        <taxon>Bacteria</taxon>
        <taxon>Bacillati</taxon>
        <taxon>Actinomycetota</taxon>
        <taxon>Actinomycetes</taxon>
        <taxon>Kitasatosporales</taxon>
        <taxon>Streptomycetaceae</taxon>
        <taxon>Streptomyces</taxon>
    </lineage>
</organism>
<dbReference type="Proteomes" id="UP000659223">
    <property type="component" value="Unassembled WGS sequence"/>
</dbReference>
<protein>
    <submittedName>
        <fullName evidence="2">Uncharacterized protein</fullName>
    </submittedName>
</protein>
<dbReference type="EMBL" id="BMUT01000003">
    <property type="protein sequence ID" value="GGX75057.1"/>
    <property type="molecule type" value="Genomic_DNA"/>
</dbReference>
<keyword evidence="3" id="KW-1185">Reference proteome</keyword>
<accession>A0ABQ2Y8G5</accession>
<feature type="compositionally biased region" description="Gly residues" evidence="1">
    <location>
        <begin position="67"/>
        <end position="83"/>
    </location>
</feature>
<name>A0ABQ2Y8G5_9ACTN</name>
<feature type="region of interest" description="Disordered" evidence="1">
    <location>
        <begin position="45"/>
        <end position="96"/>
    </location>
</feature>
<evidence type="ECO:0000313" key="2">
    <source>
        <dbReference type="EMBL" id="GGX75057.1"/>
    </source>
</evidence>
<evidence type="ECO:0000313" key="3">
    <source>
        <dbReference type="Proteomes" id="UP000659223"/>
    </source>
</evidence>
<evidence type="ECO:0000256" key="1">
    <source>
        <dbReference type="SAM" id="MobiDB-lite"/>
    </source>
</evidence>
<comment type="caution">
    <text evidence="2">The sequence shown here is derived from an EMBL/GenBank/DDBJ whole genome shotgun (WGS) entry which is preliminary data.</text>
</comment>